<proteinExistence type="predicted"/>
<sequence>MKSCEICEKPHERAARTCSTECGKKLRAQAMKKSYAESGSWVTATCARLECGQEFQHRRSKPQRFCSKTCYNQMAHEAAVVSRTCGECGKPMTAFKRQDQQFCSTVCRNRNTAAKRTKNYPTCQICGVSTGSYNRIFCDDHRPKPGRAAQPRKVAVCLGCGEEFSRPAHWQGKLKYCSNACSHRQVKKVRDKFIADLPEGAVVFHSGWEIRFWAACLRFDIPIRSYDGPDIETSQGVYRPDFIIGKPGEERVVDVKGWLRPESEVKCREAGVHLVTKQELLRLESGDSLDAHRMLVWNSGMDTHTAVL</sequence>
<reference evidence="1 2" key="1">
    <citation type="submission" date="2017-09" db="EMBL/GenBank/DDBJ databases">
        <authorList>
            <person name="Abdullah M."/>
            <person name="Cabreras A."/>
            <person name="Frueh W."/>
            <person name="Le H."/>
            <person name="Lezo S."/>
            <person name="Mvoula E."/>
            <person name="Quinn R."/>
            <person name="Sadana R."/>
            <person name="Saha S."/>
            <person name="Klyczek K."/>
            <person name="Garlena R.A."/>
            <person name="Russell D.A."/>
            <person name="Pope W.H."/>
            <person name="Jacobs-Sera D."/>
            <person name="Hendrix R.W."/>
            <person name="Hatfull G.F."/>
        </authorList>
    </citation>
    <scope>NUCLEOTIDE SEQUENCE [LARGE SCALE GENOMIC DNA]</scope>
</reference>
<name>A0A2D1G796_9CAUD</name>
<accession>A0A2D1G796</accession>
<evidence type="ECO:0008006" key="3">
    <source>
        <dbReference type="Google" id="ProtNLM"/>
    </source>
</evidence>
<gene>
    <name evidence="1" type="ORF">SEA_BIGSWOLE_105</name>
</gene>
<organism evidence="1 2">
    <name type="scientific">Mycobacterium phage Bigswole</name>
    <dbReference type="NCBI Taxonomy" id="2041521"/>
    <lineage>
        <taxon>Viruses</taxon>
        <taxon>Duplodnaviria</taxon>
        <taxon>Heunggongvirae</taxon>
        <taxon>Uroviricota</taxon>
        <taxon>Caudoviricetes</taxon>
        <taxon>Ceeclamvirinae</taxon>
        <taxon>Bixzunavirus</taxon>
        <taxon>Bixzunavirus bigswole</taxon>
    </lineage>
</organism>
<keyword evidence="2" id="KW-1185">Reference proteome</keyword>
<dbReference type="EMBL" id="MF919495">
    <property type="protein sequence ID" value="ATN87775.1"/>
    <property type="molecule type" value="Genomic_DNA"/>
</dbReference>
<protein>
    <recommendedName>
        <fullName evidence="3">Holliday junction resolvase</fullName>
    </recommendedName>
</protein>
<dbReference type="Proteomes" id="UP000230528">
    <property type="component" value="Genome"/>
</dbReference>
<evidence type="ECO:0000313" key="2">
    <source>
        <dbReference type="Proteomes" id="UP000230528"/>
    </source>
</evidence>
<evidence type="ECO:0000313" key="1">
    <source>
        <dbReference type="EMBL" id="ATN87775.1"/>
    </source>
</evidence>